<name>A0A9N9HBH5_9GLOM</name>
<dbReference type="Proteomes" id="UP000789570">
    <property type="component" value="Unassembled WGS sequence"/>
</dbReference>
<dbReference type="Gene3D" id="3.10.20.90">
    <property type="entry name" value="Phosphatidylinositol 3-kinase Catalytic Subunit, Chain A, domain 1"/>
    <property type="match status" value="1"/>
</dbReference>
<dbReference type="SMART" id="SM00116">
    <property type="entry name" value="CBS"/>
    <property type="match status" value="4"/>
</dbReference>
<evidence type="ECO:0000256" key="4">
    <source>
        <dbReference type="SAM" id="Phobius"/>
    </source>
</evidence>
<proteinExistence type="predicted"/>
<gene>
    <name evidence="7" type="ORF">FCALED_LOCUS11633</name>
</gene>
<dbReference type="SMART" id="SM00666">
    <property type="entry name" value="PB1"/>
    <property type="match status" value="1"/>
</dbReference>
<dbReference type="CDD" id="cd17782">
    <property type="entry name" value="CBS_pair_MUG70_2"/>
    <property type="match status" value="1"/>
</dbReference>
<keyword evidence="4" id="KW-0472">Membrane</keyword>
<feature type="compositionally biased region" description="Polar residues" evidence="3">
    <location>
        <begin position="411"/>
        <end position="421"/>
    </location>
</feature>
<feature type="domain" description="CBS" evidence="5">
    <location>
        <begin position="93"/>
        <end position="151"/>
    </location>
</feature>
<dbReference type="InterPro" id="IPR051462">
    <property type="entry name" value="CBS_domain-containing"/>
</dbReference>
<keyword evidence="4" id="KW-1133">Transmembrane helix</keyword>
<keyword evidence="2" id="KW-0129">CBS domain</keyword>
<evidence type="ECO:0000256" key="1">
    <source>
        <dbReference type="ARBA" id="ARBA00022737"/>
    </source>
</evidence>
<keyword evidence="1" id="KW-0677">Repeat</keyword>
<dbReference type="Pfam" id="PF00564">
    <property type="entry name" value="PB1"/>
    <property type="match status" value="1"/>
</dbReference>
<feature type="transmembrane region" description="Helical" evidence="4">
    <location>
        <begin position="604"/>
        <end position="623"/>
    </location>
</feature>
<dbReference type="PROSITE" id="PS51371">
    <property type="entry name" value="CBS"/>
    <property type="match status" value="3"/>
</dbReference>
<feature type="domain" description="PB1" evidence="6">
    <location>
        <begin position="473"/>
        <end position="557"/>
    </location>
</feature>
<keyword evidence="4" id="KW-0812">Transmembrane</keyword>
<organism evidence="7 8">
    <name type="scientific">Funneliformis caledonium</name>
    <dbReference type="NCBI Taxonomy" id="1117310"/>
    <lineage>
        <taxon>Eukaryota</taxon>
        <taxon>Fungi</taxon>
        <taxon>Fungi incertae sedis</taxon>
        <taxon>Mucoromycota</taxon>
        <taxon>Glomeromycotina</taxon>
        <taxon>Glomeromycetes</taxon>
        <taxon>Glomerales</taxon>
        <taxon>Glomeraceae</taxon>
        <taxon>Funneliformis</taxon>
    </lineage>
</organism>
<feature type="non-terminal residue" evidence="7">
    <location>
        <position position="627"/>
    </location>
</feature>
<evidence type="ECO:0000256" key="2">
    <source>
        <dbReference type="PROSITE-ProRule" id="PRU00703"/>
    </source>
</evidence>
<feature type="domain" description="CBS" evidence="5">
    <location>
        <begin position="160"/>
        <end position="216"/>
    </location>
</feature>
<feature type="region of interest" description="Disordered" evidence="3">
    <location>
        <begin position="411"/>
        <end position="451"/>
    </location>
</feature>
<evidence type="ECO:0000313" key="8">
    <source>
        <dbReference type="Proteomes" id="UP000789570"/>
    </source>
</evidence>
<evidence type="ECO:0000259" key="6">
    <source>
        <dbReference type="PROSITE" id="PS51745"/>
    </source>
</evidence>
<keyword evidence="8" id="KW-1185">Reference proteome</keyword>
<feature type="region of interest" description="Disordered" evidence="3">
    <location>
        <begin position="1"/>
        <end position="88"/>
    </location>
</feature>
<dbReference type="InterPro" id="IPR053793">
    <property type="entry name" value="PB1-like"/>
</dbReference>
<dbReference type="PANTHER" id="PTHR48108">
    <property type="entry name" value="CBS DOMAIN-CONTAINING PROTEIN CBSX2, CHLOROPLASTIC"/>
    <property type="match status" value="1"/>
</dbReference>
<sequence>IPPTANMSTAQTFRSRKTSSPSYPTPAQSHSGSSEVGSPLDDIARQRMSKKDEAIRKKVEHELSKKNRTKSLSLNRGKPQRPITGAKGTVASLNPSQALTVRESALVVEASQLMAAKRADCVLVIDSEEHLSGIFTAKDLAFRVVGDGLDARTTTVATIMTRNPMCVKNDTSATDALNTMVARGFRHLPVCNEEGDVVGLLDITKCLYEALDKMERAYGSSKKLYDALEGVEREWATNQPTQIVQYMEMLREKMACPDLTSVLDGSMPAEVGVRTSVRDAARLMREYRTTAVLVMEHNSIAGIFTSKDIVLRVIAAGLDPSTCSVVRVMTPHPDTAPPHTSILEALKKMYDGHYLNLPVVDGASILGMVDVLKLTYATMEQMYSMQNQENGNDGGGPMWNKFWNSLANDGDNESTVSDSIAPSQSVSNIPPPSPNSRMRGSGNISPIPEIHPSESASAIDDGSLASFPRGHDENFFTFKFKAPNGKSHRFTVDYTSFEHIRATVTSKLPSNVRDFTISYVDEDDDHVSMSNDDDVVDAVRIAQRQGMSRVILHIQELEKKPSSRSYREEYEDEEDDDDEILDIRRRKRRNKHAPIYNLPIPHDLLLPGAVLTLAVAIIGVFALSRSK</sequence>
<dbReference type="SUPFAM" id="SSF54631">
    <property type="entry name" value="CBS-domain pair"/>
    <property type="match status" value="2"/>
</dbReference>
<dbReference type="AlphaFoldDB" id="A0A9N9HBH5"/>
<dbReference type="Gene3D" id="3.10.580.10">
    <property type="entry name" value="CBS-domain"/>
    <property type="match status" value="2"/>
</dbReference>
<comment type="caution">
    <text evidence="7">The sequence shown here is derived from an EMBL/GenBank/DDBJ whole genome shotgun (WGS) entry which is preliminary data.</text>
</comment>
<dbReference type="PROSITE" id="PS51745">
    <property type="entry name" value="PB1"/>
    <property type="match status" value="1"/>
</dbReference>
<dbReference type="InterPro" id="IPR000644">
    <property type="entry name" value="CBS_dom"/>
</dbReference>
<evidence type="ECO:0000256" key="3">
    <source>
        <dbReference type="SAM" id="MobiDB-lite"/>
    </source>
</evidence>
<dbReference type="InterPro" id="IPR046342">
    <property type="entry name" value="CBS_dom_sf"/>
</dbReference>
<evidence type="ECO:0000259" key="5">
    <source>
        <dbReference type="PROSITE" id="PS51371"/>
    </source>
</evidence>
<dbReference type="PANTHER" id="PTHR48108:SF26">
    <property type="entry name" value="CBS DOMAIN-CONTAINING PROTEIN DDB_G0289609"/>
    <property type="match status" value="1"/>
</dbReference>
<dbReference type="OrthoDB" id="418595at2759"/>
<dbReference type="InterPro" id="IPR000270">
    <property type="entry name" value="PB1_dom"/>
</dbReference>
<protein>
    <submittedName>
        <fullName evidence="7">6099_t:CDS:1</fullName>
    </submittedName>
</protein>
<accession>A0A9N9HBH5</accession>
<reference evidence="7" key="1">
    <citation type="submission" date="2021-06" db="EMBL/GenBank/DDBJ databases">
        <authorList>
            <person name="Kallberg Y."/>
            <person name="Tangrot J."/>
            <person name="Rosling A."/>
        </authorList>
    </citation>
    <scope>NUCLEOTIDE SEQUENCE</scope>
    <source>
        <strain evidence="7">UK204</strain>
    </source>
</reference>
<feature type="domain" description="CBS" evidence="5">
    <location>
        <begin position="329"/>
        <end position="384"/>
    </location>
</feature>
<dbReference type="Pfam" id="PF00571">
    <property type="entry name" value="CBS"/>
    <property type="match status" value="4"/>
</dbReference>
<dbReference type="EMBL" id="CAJVPQ010005034">
    <property type="protein sequence ID" value="CAG8662926.1"/>
    <property type="molecule type" value="Genomic_DNA"/>
</dbReference>
<dbReference type="SUPFAM" id="SSF54277">
    <property type="entry name" value="CAD &amp; PB1 domains"/>
    <property type="match status" value="1"/>
</dbReference>
<evidence type="ECO:0000313" key="7">
    <source>
        <dbReference type="EMBL" id="CAG8662926.1"/>
    </source>
</evidence>
<dbReference type="CDD" id="cd17781">
    <property type="entry name" value="CBS_pair_MUG70_1"/>
    <property type="match status" value="1"/>
</dbReference>
<feature type="compositionally biased region" description="Polar residues" evidence="3">
    <location>
        <begin position="1"/>
        <end position="36"/>
    </location>
</feature>
<feature type="compositionally biased region" description="Basic and acidic residues" evidence="3">
    <location>
        <begin position="42"/>
        <end position="65"/>
    </location>
</feature>